<keyword evidence="1" id="KW-1133">Transmembrane helix</keyword>
<evidence type="ECO:0000313" key="4">
    <source>
        <dbReference type="Proteomes" id="UP000308054"/>
    </source>
</evidence>
<accession>A0A4S2H5D6</accession>
<evidence type="ECO:0000256" key="1">
    <source>
        <dbReference type="SAM" id="Phobius"/>
    </source>
</evidence>
<dbReference type="RefSeq" id="WP_135995119.1">
    <property type="nucleotide sequence ID" value="NZ_CP071057.1"/>
</dbReference>
<gene>
    <name evidence="3" type="ORF">E5163_05755</name>
</gene>
<protein>
    <submittedName>
        <fullName evidence="3">SCO family protein</fullName>
    </submittedName>
</protein>
<keyword evidence="2" id="KW-0732">Signal</keyword>
<comment type="caution">
    <text evidence="3">The sequence shown here is derived from an EMBL/GenBank/DDBJ whole genome shotgun (WGS) entry which is preliminary data.</text>
</comment>
<proteinExistence type="predicted"/>
<keyword evidence="1" id="KW-0472">Membrane</keyword>
<dbReference type="Gene3D" id="3.40.30.10">
    <property type="entry name" value="Glutaredoxin"/>
    <property type="match status" value="1"/>
</dbReference>
<feature type="signal peptide" evidence="2">
    <location>
        <begin position="1"/>
        <end position="20"/>
    </location>
</feature>
<dbReference type="SUPFAM" id="SSF52833">
    <property type="entry name" value="Thioredoxin-like"/>
    <property type="match status" value="1"/>
</dbReference>
<name>A0A4S2H5D6_9PROT</name>
<feature type="transmembrane region" description="Helical" evidence="1">
    <location>
        <begin position="219"/>
        <end position="239"/>
    </location>
</feature>
<feature type="chain" id="PRO_5020676212" evidence="2">
    <location>
        <begin position="21"/>
        <end position="245"/>
    </location>
</feature>
<reference evidence="3 4" key="1">
    <citation type="journal article" date="2017" name="Int. J. Syst. Evol. Microbiol.">
        <title>Marinicauda algicola sp. nov., isolated from a marine red alga Rhodosorus marinus.</title>
        <authorList>
            <person name="Jeong S.E."/>
            <person name="Jeon S.H."/>
            <person name="Chun B.H."/>
            <person name="Kim D.W."/>
            <person name="Jeon C.O."/>
        </authorList>
    </citation>
    <scope>NUCLEOTIDE SEQUENCE [LARGE SCALE GENOMIC DNA]</scope>
    <source>
        <strain evidence="3 4">JCM 31718</strain>
    </source>
</reference>
<keyword evidence="1" id="KW-0812">Transmembrane</keyword>
<dbReference type="AlphaFoldDB" id="A0A4S2H5D6"/>
<dbReference type="Proteomes" id="UP000308054">
    <property type="component" value="Unassembled WGS sequence"/>
</dbReference>
<sequence>MIAPLALALALAAAPERASAVSVEPETGAQLPEAARVETLDGPLVLGDLQGERPIAIAPVYFTCPTVCGLTEVQLARAFHEAGLSPGEDAQLLFLSFDPRDGAETAEAARERIAAASGSEASAAIRIGWGGEAEAVLDALGYQRFFDPQAAEFAHPAALAVLTPDGRVSRWLGPEGLTGDQLRRAIVEASNGGMGGVIERALLLCWRFDPTTGKYTPRVVLILQVLGALTVIALAGFILTHLRPR</sequence>
<dbReference type="EMBL" id="SRXW01000001">
    <property type="protein sequence ID" value="TGY90621.1"/>
    <property type="molecule type" value="Genomic_DNA"/>
</dbReference>
<evidence type="ECO:0000313" key="3">
    <source>
        <dbReference type="EMBL" id="TGY90621.1"/>
    </source>
</evidence>
<dbReference type="InterPro" id="IPR036249">
    <property type="entry name" value="Thioredoxin-like_sf"/>
</dbReference>
<dbReference type="OrthoDB" id="9786756at2"/>
<keyword evidence="4" id="KW-1185">Reference proteome</keyword>
<evidence type="ECO:0000256" key="2">
    <source>
        <dbReference type="SAM" id="SignalP"/>
    </source>
</evidence>
<organism evidence="3 4">
    <name type="scientific">Marinicauda algicola</name>
    <dbReference type="NCBI Taxonomy" id="2029849"/>
    <lineage>
        <taxon>Bacteria</taxon>
        <taxon>Pseudomonadati</taxon>
        <taxon>Pseudomonadota</taxon>
        <taxon>Alphaproteobacteria</taxon>
        <taxon>Maricaulales</taxon>
        <taxon>Maricaulaceae</taxon>
        <taxon>Marinicauda</taxon>
    </lineage>
</organism>